<evidence type="ECO:0000256" key="1">
    <source>
        <dbReference type="SAM" id="Phobius"/>
    </source>
</evidence>
<proteinExistence type="predicted"/>
<dbReference type="EMBL" id="HBGA01087963">
    <property type="protein sequence ID" value="CAD9021749.1"/>
    <property type="molecule type" value="Transcribed_RNA"/>
</dbReference>
<name>A0A7S1ISI7_9EUGL</name>
<accession>A0A7S1ISI7</accession>
<keyword evidence="1" id="KW-0812">Transmembrane</keyword>
<protein>
    <submittedName>
        <fullName evidence="2">Uncharacterized protein</fullName>
    </submittedName>
</protein>
<keyword evidence="1" id="KW-1133">Transmembrane helix</keyword>
<organism evidence="2">
    <name type="scientific">Eutreptiella gymnastica</name>
    <dbReference type="NCBI Taxonomy" id="73025"/>
    <lineage>
        <taxon>Eukaryota</taxon>
        <taxon>Discoba</taxon>
        <taxon>Euglenozoa</taxon>
        <taxon>Euglenida</taxon>
        <taxon>Spirocuta</taxon>
        <taxon>Euglenophyceae</taxon>
        <taxon>Eutreptiales</taxon>
        <taxon>Eutreptiaceae</taxon>
        <taxon>Eutreptiella</taxon>
    </lineage>
</organism>
<keyword evidence="1" id="KW-0472">Membrane</keyword>
<sequence>MPEPTWLEEQANGIIDYLQRRYEHDCYTGKRRNDHKKFRCFSEGVVEGPKSGRVLTPAQTLEMKQIMTGCIIRSGLAGTLSSLFSGIAAILTYRQFPDMTLDHSTWDVLHQPHLWACWGAILFALLFFSVVEMLYLYYDALCTGLQMAHVAGLVLSPQETECRLLTRSIAHTALRLPHDDNEKFGINPCPKRQTPVCPVGPQNHLFKGKSGMTICDTILLKATMLRVGSRIATKSLALCFWTTVFFPMLLIGIWNMFVARWVTNSLCVLIIGESGVLEAYEDLLLGRNPSDEVLEAMYRAVACIVTMRRVWHPNLELLIRHMRQRPGFHAADIHAPACKRKLEAFLSKLPYWDPDQDLVVRVTALALLVSSGYDTQSPKERQHCKLVRTKLGYNPSTEGFKASQKAFLTECLNLKHFSTSLILMQLCHEPNSPSMIPPQNTAFLCVPFHDQGRQGARD</sequence>
<feature type="transmembrane region" description="Helical" evidence="1">
    <location>
        <begin position="236"/>
        <end position="257"/>
    </location>
</feature>
<feature type="transmembrane region" description="Helical" evidence="1">
    <location>
        <begin position="113"/>
        <end position="138"/>
    </location>
</feature>
<evidence type="ECO:0000313" key="2">
    <source>
        <dbReference type="EMBL" id="CAD9021749.1"/>
    </source>
</evidence>
<dbReference type="NCBIfam" id="NF047767">
    <property type="entry name" value="LBF_2804_fam"/>
    <property type="match status" value="1"/>
</dbReference>
<dbReference type="AlphaFoldDB" id="A0A7S1ISI7"/>
<feature type="transmembrane region" description="Helical" evidence="1">
    <location>
        <begin position="70"/>
        <end position="93"/>
    </location>
</feature>
<gene>
    <name evidence="2" type="ORF">EGYM00392_LOCUS32869</name>
</gene>
<reference evidence="2" key="1">
    <citation type="submission" date="2021-01" db="EMBL/GenBank/DDBJ databases">
        <authorList>
            <person name="Corre E."/>
            <person name="Pelletier E."/>
            <person name="Niang G."/>
            <person name="Scheremetjew M."/>
            <person name="Finn R."/>
            <person name="Kale V."/>
            <person name="Holt S."/>
            <person name="Cochrane G."/>
            <person name="Meng A."/>
            <person name="Brown T."/>
            <person name="Cohen L."/>
        </authorList>
    </citation>
    <scope>NUCLEOTIDE SEQUENCE</scope>
    <source>
        <strain evidence="2">NIES-381</strain>
    </source>
</reference>